<dbReference type="InterPro" id="IPR002893">
    <property type="entry name" value="Znf_MYND"/>
</dbReference>
<evidence type="ECO:0000256" key="1">
    <source>
        <dbReference type="ARBA" id="ARBA00022723"/>
    </source>
</evidence>
<keyword evidence="3" id="KW-0862">Zinc</keyword>
<dbReference type="EMBL" id="JACAZE010000002">
    <property type="protein sequence ID" value="KAF7321204.1"/>
    <property type="molecule type" value="Genomic_DNA"/>
</dbReference>
<evidence type="ECO:0000259" key="6">
    <source>
        <dbReference type="PROSITE" id="PS50865"/>
    </source>
</evidence>
<dbReference type="Proteomes" id="UP000613580">
    <property type="component" value="Unassembled WGS sequence"/>
</dbReference>
<evidence type="ECO:0000256" key="2">
    <source>
        <dbReference type="ARBA" id="ARBA00022771"/>
    </source>
</evidence>
<sequence length="303" mass="33258">MSARTTNPSVDHHVDDADDDDDDSCFACQKPSGAKAHECPRCTIAIYCSAACLKRDKKAHKGACDLMVGLAKIAMAEGTRDVEESGRTGRQIVDDLNELVELHGSMSLNSLCWLALNLSSTPGKARTHFIAISVSRNANPTSPRTLHSLIDVDVFPMTMLKDVDLLDASGLYNPVKAFREEVKGMIEEYGKDVVFGGALVLLMELSDAEKTMSLRQAILEKCETGGILSHSMPMLCLEKPTFETLFSALPHARNKPHWKACLAHALDGYAFCSYKRELSEEELALLGREAARREAGETTTIRR</sequence>
<dbReference type="AlphaFoldDB" id="A0A8H6WQV2"/>
<feature type="domain" description="MYND-type" evidence="6">
    <location>
        <begin position="25"/>
        <end position="64"/>
    </location>
</feature>
<accession>A0A8H6WQV2</accession>
<organism evidence="7 8">
    <name type="scientific">Mycena chlorophos</name>
    <name type="common">Agaric fungus</name>
    <name type="synonym">Agaricus chlorophos</name>
    <dbReference type="NCBI Taxonomy" id="658473"/>
    <lineage>
        <taxon>Eukaryota</taxon>
        <taxon>Fungi</taxon>
        <taxon>Dikarya</taxon>
        <taxon>Basidiomycota</taxon>
        <taxon>Agaricomycotina</taxon>
        <taxon>Agaricomycetes</taxon>
        <taxon>Agaricomycetidae</taxon>
        <taxon>Agaricales</taxon>
        <taxon>Marasmiineae</taxon>
        <taxon>Mycenaceae</taxon>
        <taxon>Mycena</taxon>
    </lineage>
</organism>
<gene>
    <name evidence="7" type="ORF">HMN09_00209000</name>
</gene>
<comment type="caution">
    <text evidence="7">The sequence shown here is derived from an EMBL/GenBank/DDBJ whole genome shotgun (WGS) entry which is preliminary data.</text>
</comment>
<protein>
    <submittedName>
        <fullName evidence="7">MYND-type domain-containing protein</fullName>
    </submittedName>
</protein>
<keyword evidence="8" id="KW-1185">Reference proteome</keyword>
<name>A0A8H6WQV2_MYCCL</name>
<dbReference type="Pfam" id="PF01753">
    <property type="entry name" value="zf-MYND"/>
    <property type="match status" value="1"/>
</dbReference>
<dbReference type="GO" id="GO:0008270">
    <property type="term" value="F:zinc ion binding"/>
    <property type="evidence" value="ECO:0007669"/>
    <property type="project" value="UniProtKB-KW"/>
</dbReference>
<dbReference type="PROSITE" id="PS50865">
    <property type="entry name" value="ZF_MYND_2"/>
    <property type="match status" value="1"/>
</dbReference>
<dbReference type="SUPFAM" id="SSF144232">
    <property type="entry name" value="HIT/MYND zinc finger-like"/>
    <property type="match status" value="1"/>
</dbReference>
<feature type="region of interest" description="Disordered" evidence="5">
    <location>
        <begin position="1"/>
        <end position="22"/>
    </location>
</feature>
<dbReference type="Gene3D" id="6.10.140.2220">
    <property type="match status" value="1"/>
</dbReference>
<evidence type="ECO:0000256" key="5">
    <source>
        <dbReference type="SAM" id="MobiDB-lite"/>
    </source>
</evidence>
<proteinExistence type="predicted"/>
<reference evidence="7" key="1">
    <citation type="submission" date="2020-05" db="EMBL/GenBank/DDBJ databases">
        <title>Mycena genomes resolve the evolution of fungal bioluminescence.</title>
        <authorList>
            <person name="Tsai I.J."/>
        </authorList>
    </citation>
    <scope>NUCLEOTIDE SEQUENCE</scope>
    <source>
        <strain evidence="7">110903Hualien_Pintung</strain>
    </source>
</reference>
<evidence type="ECO:0000313" key="8">
    <source>
        <dbReference type="Proteomes" id="UP000613580"/>
    </source>
</evidence>
<evidence type="ECO:0000256" key="4">
    <source>
        <dbReference type="PROSITE-ProRule" id="PRU00134"/>
    </source>
</evidence>
<dbReference type="OrthoDB" id="432970at2759"/>
<evidence type="ECO:0000256" key="3">
    <source>
        <dbReference type="ARBA" id="ARBA00022833"/>
    </source>
</evidence>
<keyword evidence="2 4" id="KW-0863">Zinc-finger</keyword>
<evidence type="ECO:0000313" key="7">
    <source>
        <dbReference type="EMBL" id="KAF7321204.1"/>
    </source>
</evidence>
<keyword evidence="1" id="KW-0479">Metal-binding</keyword>
<dbReference type="PROSITE" id="PS01360">
    <property type="entry name" value="ZF_MYND_1"/>
    <property type="match status" value="1"/>
</dbReference>